<proteinExistence type="predicted"/>
<evidence type="ECO:0000313" key="3">
    <source>
        <dbReference type="EMBL" id="UON92576.1"/>
    </source>
</evidence>
<accession>A0A9X1M9V3</accession>
<dbReference type="EMBL" id="JAJFZT010000007">
    <property type="protein sequence ID" value="MCC3273450.1"/>
    <property type="molecule type" value="Genomic_DNA"/>
</dbReference>
<keyword evidence="4" id="KW-1185">Reference proteome</keyword>
<feature type="compositionally biased region" description="Basic and acidic residues" evidence="1">
    <location>
        <begin position="1"/>
        <end position="12"/>
    </location>
</feature>
<dbReference type="AlphaFoldDB" id="A0A9X1M9V3"/>
<reference evidence="2" key="1">
    <citation type="submission" date="2021-10" db="EMBL/GenBank/DDBJ databases">
        <title>Novel species in genus Arthrobacter.</title>
        <authorList>
            <person name="Liu Y."/>
        </authorList>
    </citation>
    <scope>NUCLEOTIDE SEQUENCE</scope>
    <source>
        <strain evidence="4">zg-Y462</strain>
        <strain evidence="2">Zg-Y462</strain>
    </source>
</reference>
<protein>
    <recommendedName>
        <fullName evidence="6">DUF2384 domain-containing protein</fullName>
    </recommendedName>
</protein>
<organism evidence="2 5">
    <name type="scientific">Arthrobacter zhangbolii</name>
    <dbReference type="NCBI Taxonomy" id="2886936"/>
    <lineage>
        <taxon>Bacteria</taxon>
        <taxon>Bacillati</taxon>
        <taxon>Actinomycetota</taxon>
        <taxon>Actinomycetes</taxon>
        <taxon>Micrococcales</taxon>
        <taxon>Micrococcaceae</taxon>
        <taxon>Arthrobacter</taxon>
    </lineage>
</organism>
<sequence length="158" mass="17443">MNDRQPQRHSSEKAVPGTAPAAKRGAGKNPAADREAEKQWQVMEREGGLFTVAEIAQRLGFGGGPNAMARQLTGKGRVLAVKRGEHFLYPGFQFDSASARVIPAVKDVIRMGRYAGWPDEQIALWFFTPNRQLSGKRPVDVRTNEEQLLSVAEENIAK</sequence>
<dbReference type="RefSeq" id="WP_227905679.1">
    <property type="nucleotide sequence ID" value="NZ_CP094984.1"/>
</dbReference>
<gene>
    <name evidence="2" type="ORF">LJ755_11990</name>
    <name evidence="3" type="ORF">MUK71_02715</name>
</gene>
<evidence type="ECO:0000313" key="5">
    <source>
        <dbReference type="Proteomes" id="UP001155145"/>
    </source>
</evidence>
<dbReference type="EMBL" id="CP094984">
    <property type="protein sequence ID" value="UON92576.1"/>
    <property type="molecule type" value="Genomic_DNA"/>
</dbReference>
<name>A0A9X1M9V3_9MICC</name>
<dbReference type="Proteomes" id="UP001155145">
    <property type="component" value="Unassembled WGS sequence"/>
</dbReference>
<feature type="region of interest" description="Disordered" evidence="1">
    <location>
        <begin position="1"/>
        <end position="38"/>
    </location>
</feature>
<evidence type="ECO:0000256" key="1">
    <source>
        <dbReference type="SAM" id="MobiDB-lite"/>
    </source>
</evidence>
<dbReference type="Proteomes" id="UP000829758">
    <property type="component" value="Chromosome"/>
</dbReference>
<evidence type="ECO:0008006" key="6">
    <source>
        <dbReference type="Google" id="ProtNLM"/>
    </source>
</evidence>
<evidence type="ECO:0000313" key="4">
    <source>
        <dbReference type="Proteomes" id="UP000829758"/>
    </source>
</evidence>
<evidence type="ECO:0000313" key="2">
    <source>
        <dbReference type="EMBL" id="MCC3273450.1"/>
    </source>
</evidence>